<comment type="catalytic activity">
    <reaction evidence="15">
        <text>dTTP + H2O = thymidine + triphosphate + H(+)</text>
        <dbReference type="Rhea" id="RHEA:80079"/>
        <dbReference type="ChEBI" id="CHEBI:15377"/>
        <dbReference type="ChEBI" id="CHEBI:15378"/>
        <dbReference type="ChEBI" id="CHEBI:17748"/>
        <dbReference type="ChEBI" id="CHEBI:18036"/>
        <dbReference type="ChEBI" id="CHEBI:37568"/>
    </reaction>
    <physiologicalReaction direction="left-to-right" evidence="15">
        <dbReference type="Rhea" id="RHEA:80080"/>
    </physiologicalReaction>
</comment>
<evidence type="ECO:0000256" key="10">
    <source>
        <dbReference type="ARBA" id="ARBA00023204"/>
    </source>
</evidence>
<feature type="domain" description="HD" evidence="16">
    <location>
        <begin position="121"/>
        <end position="234"/>
    </location>
</feature>
<proteinExistence type="inferred from homology"/>
<comment type="catalytic activity">
    <reaction evidence="14">
        <text>dGTP + H2O = 2'-deoxyguanosine + triphosphate + H(+)</text>
        <dbReference type="Rhea" id="RHEA:15193"/>
        <dbReference type="ChEBI" id="CHEBI:15377"/>
        <dbReference type="ChEBI" id="CHEBI:15378"/>
        <dbReference type="ChEBI" id="CHEBI:17172"/>
        <dbReference type="ChEBI" id="CHEBI:18036"/>
        <dbReference type="ChEBI" id="CHEBI:61429"/>
    </reaction>
    <physiologicalReaction direction="left-to-right" evidence="14">
        <dbReference type="Rhea" id="RHEA:15194"/>
    </physiologicalReaction>
</comment>
<dbReference type="GO" id="GO:0005694">
    <property type="term" value="C:chromosome"/>
    <property type="evidence" value="ECO:0007669"/>
    <property type="project" value="UniProtKB-SubCell"/>
</dbReference>
<dbReference type="GO" id="GO:0051607">
    <property type="term" value="P:defense response to virus"/>
    <property type="evidence" value="ECO:0007669"/>
    <property type="project" value="UniProtKB-KW"/>
</dbReference>
<dbReference type="InterPro" id="IPR006674">
    <property type="entry name" value="HD_domain"/>
</dbReference>
<organism evidence="17 18">
    <name type="scientific">Gymnodraco acuticeps</name>
    <name type="common">Antarctic dragonfish</name>
    <dbReference type="NCBI Taxonomy" id="8218"/>
    <lineage>
        <taxon>Eukaryota</taxon>
        <taxon>Metazoa</taxon>
        <taxon>Chordata</taxon>
        <taxon>Craniata</taxon>
        <taxon>Vertebrata</taxon>
        <taxon>Euteleostomi</taxon>
        <taxon>Actinopterygii</taxon>
        <taxon>Neopterygii</taxon>
        <taxon>Teleostei</taxon>
        <taxon>Neoteleostei</taxon>
        <taxon>Acanthomorphata</taxon>
        <taxon>Eupercaria</taxon>
        <taxon>Perciformes</taxon>
        <taxon>Notothenioidei</taxon>
        <taxon>Bathydraconidae</taxon>
        <taxon>Gymnodraco</taxon>
    </lineage>
</organism>
<evidence type="ECO:0000256" key="7">
    <source>
        <dbReference type="ARBA" id="ARBA00022763"/>
    </source>
</evidence>
<evidence type="ECO:0000313" key="17">
    <source>
        <dbReference type="Proteomes" id="UP000515161"/>
    </source>
</evidence>
<name>A0A6P8THA5_GYMAC</name>
<dbReference type="GO" id="GO:0005525">
    <property type="term" value="F:GTP binding"/>
    <property type="evidence" value="ECO:0007669"/>
    <property type="project" value="UniProtKB-KW"/>
</dbReference>
<keyword evidence="7" id="KW-0227">DNA damage</keyword>
<evidence type="ECO:0000256" key="14">
    <source>
        <dbReference type="ARBA" id="ARBA00049174"/>
    </source>
</evidence>
<evidence type="ECO:0000256" key="4">
    <source>
        <dbReference type="ARBA" id="ARBA00022454"/>
    </source>
</evidence>
<comment type="catalytic activity">
    <reaction evidence="13">
        <text>a 2'-deoxyribonucleoside 5'-triphosphate + H2O = a 2'-deoxyribonucleoside + triphosphate + H(+)</text>
        <dbReference type="Rhea" id="RHEA:46148"/>
        <dbReference type="ChEBI" id="CHEBI:15377"/>
        <dbReference type="ChEBI" id="CHEBI:15378"/>
        <dbReference type="ChEBI" id="CHEBI:18036"/>
        <dbReference type="ChEBI" id="CHEBI:18274"/>
        <dbReference type="ChEBI" id="CHEBI:61560"/>
    </reaction>
    <physiologicalReaction direction="left-to-right" evidence="13">
        <dbReference type="Rhea" id="RHEA:46149"/>
    </physiologicalReaction>
</comment>
<dbReference type="PANTHER" id="PTHR11373:SF4">
    <property type="entry name" value="DEOXYNUCLEOSIDE TRIPHOSPHATE TRIPHOSPHOHYDROLASE SAMHD1"/>
    <property type="match status" value="1"/>
</dbReference>
<keyword evidence="8" id="KW-0051">Antiviral defense</keyword>
<sequence length="555" mass="63491">MASENDGEMSGDSMCKILKEEGLGKWDETFRKMSVIKLRELNDGVLTEMGIDPLEDRQKILDSILKIWPAAHKVFNDPIHGHMELHPVLVKIIDMPQFQRLRYIKQLGAGYFVYPGASHNRFEHSIGVGHLAGELVKALKEKQPDLNINDRDILCVQIAGLCHDLGHGPFSHLFDQMFIPKATRPSGSLGEKMRTWKHEDASEEMFDHLVESNGYLPGMMEAYGLKLSEDLDFIKEMIKLPEAKKKYKGRPEEKSFLYEIVANKRNGIDVDKFDYFARDCHHLGIKNNFDHGRFIKFARVCDVDEQKGDGQKVKGQKHICTRDKEGNNLYDLFHTRYSLHRRAYQHNVVKIIEHMITEAFLKADQHIQIKGSGGEMFTLSTAIADMEAYTKLTDCVFYKILNSTEDTLQKAREILKNIVDRKHYRFLGEIKHKGTPTKDEIPQLKEELAAALPFPRQGVQADGLTKEDFVVLSATMDYGSGAEDPINSVDFYSKKNPNQTFKITRKEVSKLLPVQFSETLFRVYGKKMDSKSLDAARGHFEQLNPVWSDSHVTEP</sequence>
<reference evidence="18" key="1">
    <citation type="submission" date="2025-08" db="UniProtKB">
        <authorList>
            <consortium name="RefSeq"/>
        </authorList>
    </citation>
    <scope>IDENTIFICATION</scope>
</reference>
<evidence type="ECO:0000256" key="13">
    <source>
        <dbReference type="ARBA" id="ARBA00048183"/>
    </source>
</evidence>
<dbReference type="GO" id="GO:0006281">
    <property type="term" value="P:DNA repair"/>
    <property type="evidence" value="ECO:0007669"/>
    <property type="project" value="UniProtKB-KW"/>
</dbReference>
<keyword evidence="9" id="KW-0342">GTP-binding</keyword>
<dbReference type="GO" id="GO:0006203">
    <property type="term" value="P:dGTP catabolic process"/>
    <property type="evidence" value="ECO:0007669"/>
    <property type="project" value="TreeGrafter"/>
</dbReference>
<evidence type="ECO:0000313" key="18">
    <source>
        <dbReference type="RefSeq" id="XP_034063369.1"/>
    </source>
</evidence>
<dbReference type="Gene3D" id="1.10.3210.10">
    <property type="entry name" value="Hypothetical protein af1432"/>
    <property type="match status" value="1"/>
</dbReference>
<dbReference type="InterPro" id="IPR003607">
    <property type="entry name" value="HD/PDEase_dom"/>
</dbReference>
<dbReference type="FunFam" id="1.10.3210.10:FF:000015">
    <property type="entry name" value="Deoxynucleoside triphosphate triphosphohydrolase SAMHD1"/>
    <property type="match status" value="1"/>
</dbReference>
<keyword evidence="9" id="KW-0547">Nucleotide-binding</keyword>
<evidence type="ECO:0000256" key="1">
    <source>
        <dbReference type="ARBA" id="ARBA00004286"/>
    </source>
</evidence>
<evidence type="ECO:0000256" key="11">
    <source>
        <dbReference type="ARBA" id="ARBA00047701"/>
    </source>
</evidence>
<dbReference type="RefSeq" id="XP_034063369.1">
    <property type="nucleotide sequence ID" value="XM_034207478.1"/>
</dbReference>
<evidence type="ECO:0000256" key="6">
    <source>
        <dbReference type="ARBA" id="ARBA00022705"/>
    </source>
</evidence>
<dbReference type="SUPFAM" id="SSF109604">
    <property type="entry name" value="HD-domain/PDEase-like"/>
    <property type="match status" value="1"/>
</dbReference>
<keyword evidence="4" id="KW-0158">Chromosome</keyword>
<evidence type="ECO:0000256" key="12">
    <source>
        <dbReference type="ARBA" id="ARBA00047812"/>
    </source>
</evidence>
<keyword evidence="10" id="KW-0234">DNA repair</keyword>
<comment type="similarity">
    <text evidence="2">Belongs to the SAMHD1 family.</text>
</comment>
<evidence type="ECO:0000256" key="9">
    <source>
        <dbReference type="ARBA" id="ARBA00023134"/>
    </source>
</evidence>
<dbReference type="PANTHER" id="PTHR11373">
    <property type="entry name" value="DEOXYNUCLEOSIDE TRIPHOSPHATE TRIPHOSPHOHYDROLASE"/>
    <property type="match status" value="1"/>
</dbReference>
<keyword evidence="6" id="KW-0235">DNA replication</keyword>
<dbReference type="CDD" id="cd00077">
    <property type="entry name" value="HDc"/>
    <property type="match status" value="1"/>
</dbReference>
<dbReference type="Pfam" id="PF01966">
    <property type="entry name" value="HD"/>
    <property type="match status" value="1"/>
</dbReference>
<dbReference type="GO" id="GO:0005634">
    <property type="term" value="C:nucleus"/>
    <property type="evidence" value="ECO:0007669"/>
    <property type="project" value="TreeGrafter"/>
</dbReference>
<keyword evidence="5" id="KW-0021">Allosteric enzyme</keyword>
<evidence type="ECO:0000256" key="2">
    <source>
        <dbReference type="ARBA" id="ARBA00005776"/>
    </source>
</evidence>
<dbReference type="AlphaFoldDB" id="A0A6P8THA5"/>
<comment type="catalytic activity">
    <reaction evidence="11">
        <text>dCTP + H2O = 2'-deoxycytidine + triphosphate + H(+)</text>
        <dbReference type="Rhea" id="RHEA:80083"/>
        <dbReference type="ChEBI" id="CHEBI:15377"/>
        <dbReference type="ChEBI" id="CHEBI:15378"/>
        <dbReference type="ChEBI" id="CHEBI:15698"/>
        <dbReference type="ChEBI" id="CHEBI:18036"/>
        <dbReference type="ChEBI" id="CHEBI:61481"/>
    </reaction>
    <physiologicalReaction direction="left-to-right" evidence="11">
        <dbReference type="Rhea" id="RHEA:80084"/>
    </physiologicalReaction>
</comment>
<dbReference type="InterPro" id="IPR050135">
    <property type="entry name" value="dGTPase-like"/>
</dbReference>
<dbReference type="Gene3D" id="1.10.150.50">
    <property type="entry name" value="Transcription Factor, Ets-1"/>
    <property type="match status" value="1"/>
</dbReference>
<dbReference type="Proteomes" id="UP000515161">
    <property type="component" value="Unplaced"/>
</dbReference>
<dbReference type="Gene3D" id="3.30.70.2760">
    <property type="match status" value="1"/>
</dbReference>
<dbReference type="GO" id="GO:0006260">
    <property type="term" value="P:DNA replication"/>
    <property type="evidence" value="ECO:0007669"/>
    <property type="project" value="UniProtKB-KW"/>
</dbReference>
<gene>
    <name evidence="18" type="primary">LOC117540696</name>
</gene>
<dbReference type="KEGG" id="gacu:117540696"/>
<dbReference type="OrthoDB" id="9991235at2759"/>
<evidence type="ECO:0000256" key="8">
    <source>
        <dbReference type="ARBA" id="ARBA00023118"/>
    </source>
</evidence>
<protein>
    <recommendedName>
        <fullName evidence="3">Deoxynucleoside triphosphate triphosphohydrolase SAMHD1</fullName>
    </recommendedName>
</protein>
<evidence type="ECO:0000259" key="16">
    <source>
        <dbReference type="PROSITE" id="PS51831"/>
    </source>
</evidence>
<keyword evidence="17" id="KW-1185">Reference proteome</keyword>
<dbReference type="PROSITE" id="PS51831">
    <property type="entry name" value="HD"/>
    <property type="match status" value="1"/>
</dbReference>
<evidence type="ECO:0000256" key="15">
    <source>
        <dbReference type="ARBA" id="ARBA00049451"/>
    </source>
</evidence>
<dbReference type="InterPro" id="IPR013761">
    <property type="entry name" value="SAM/pointed_sf"/>
</dbReference>
<comment type="catalytic activity">
    <reaction evidence="12">
        <text>dATP + H2O = 2'-deoxyadenosine + triphosphate + H(+)</text>
        <dbReference type="Rhea" id="RHEA:67648"/>
        <dbReference type="ChEBI" id="CHEBI:15377"/>
        <dbReference type="ChEBI" id="CHEBI:15378"/>
        <dbReference type="ChEBI" id="CHEBI:17256"/>
        <dbReference type="ChEBI" id="CHEBI:18036"/>
        <dbReference type="ChEBI" id="CHEBI:61404"/>
    </reaction>
    <physiologicalReaction direction="left-to-right" evidence="12">
        <dbReference type="Rhea" id="RHEA:67649"/>
    </physiologicalReaction>
</comment>
<dbReference type="SMART" id="SM00471">
    <property type="entry name" value="HDc"/>
    <property type="match status" value="1"/>
</dbReference>
<dbReference type="GO" id="GO:0045088">
    <property type="term" value="P:regulation of innate immune response"/>
    <property type="evidence" value="ECO:0007669"/>
    <property type="project" value="TreeGrafter"/>
</dbReference>
<dbReference type="GeneID" id="117540696"/>
<dbReference type="InParanoid" id="A0A6P8THA5"/>
<comment type="subcellular location">
    <subcellularLocation>
        <location evidence="1">Chromosome</location>
    </subcellularLocation>
</comment>
<accession>A0A6P8THA5</accession>
<evidence type="ECO:0000256" key="3">
    <source>
        <dbReference type="ARBA" id="ARBA00020285"/>
    </source>
</evidence>
<evidence type="ECO:0000256" key="5">
    <source>
        <dbReference type="ARBA" id="ARBA00022533"/>
    </source>
</evidence>
<dbReference type="GO" id="GO:0008832">
    <property type="term" value="F:dGTPase activity"/>
    <property type="evidence" value="ECO:0007669"/>
    <property type="project" value="TreeGrafter"/>
</dbReference>
<dbReference type="SUPFAM" id="SSF47769">
    <property type="entry name" value="SAM/Pointed domain"/>
    <property type="match status" value="1"/>
</dbReference>